<dbReference type="OrthoDB" id="7864830at2"/>
<evidence type="ECO:0000256" key="1">
    <source>
        <dbReference type="SAM" id="MobiDB-lite"/>
    </source>
</evidence>
<gene>
    <name evidence="3" type="ORF">DK427_08330</name>
</gene>
<protein>
    <submittedName>
        <fullName evidence="3">Endonuclease</fullName>
    </submittedName>
</protein>
<keyword evidence="3" id="KW-0378">Hydrolase</keyword>
<dbReference type="CDD" id="cd00085">
    <property type="entry name" value="HNHc"/>
    <property type="match status" value="1"/>
</dbReference>
<proteinExistence type="predicted"/>
<dbReference type="KEGG" id="meti:DK427_08330"/>
<evidence type="ECO:0000259" key="2">
    <source>
        <dbReference type="Pfam" id="PF01844"/>
    </source>
</evidence>
<reference evidence="3 4" key="1">
    <citation type="submission" date="2018-05" db="EMBL/GenBank/DDBJ databases">
        <title>Complete Genome Sequence of Methylobacterium sp. 17Sr1-43.</title>
        <authorList>
            <person name="Srinivasan S."/>
        </authorList>
    </citation>
    <scope>NUCLEOTIDE SEQUENCE [LARGE SCALE GENOMIC DNA]</scope>
    <source>
        <strain evidence="3 4">17Sr1-43</strain>
    </source>
</reference>
<dbReference type="RefSeq" id="WP_109950865.1">
    <property type="nucleotide sequence ID" value="NZ_CP029551.1"/>
</dbReference>
<dbReference type="InterPro" id="IPR002711">
    <property type="entry name" value="HNH"/>
</dbReference>
<dbReference type="EMBL" id="CP029551">
    <property type="protein sequence ID" value="AWN35750.1"/>
    <property type="molecule type" value="Genomic_DNA"/>
</dbReference>
<keyword evidence="3" id="KW-0255">Endonuclease</keyword>
<organism evidence="3 4">
    <name type="scientific">Methylobacterium radiodurans</name>
    <dbReference type="NCBI Taxonomy" id="2202828"/>
    <lineage>
        <taxon>Bacteria</taxon>
        <taxon>Pseudomonadati</taxon>
        <taxon>Pseudomonadota</taxon>
        <taxon>Alphaproteobacteria</taxon>
        <taxon>Hyphomicrobiales</taxon>
        <taxon>Methylobacteriaceae</taxon>
        <taxon>Methylobacterium</taxon>
    </lineage>
</organism>
<dbReference type="GO" id="GO:0003676">
    <property type="term" value="F:nucleic acid binding"/>
    <property type="evidence" value="ECO:0007669"/>
    <property type="project" value="InterPro"/>
</dbReference>
<dbReference type="Proteomes" id="UP000246058">
    <property type="component" value="Chromosome"/>
</dbReference>
<dbReference type="Pfam" id="PF01844">
    <property type="entry name" value="HNH"/>
    <property type="match status" value="1"/>
</dbReference>
<keyword evidence="4" id="KW-1185">Reference proteome</keyword>
<name>A0A2U8VQG4_9HYPH</name>
<feature type="region of interest" description="Disordered" evidence="1">
    <location>
        <begin position="84"/>
        <end position="108"/>
    </location>
</feature>
<feature type="domain" description="HNH" evidence="2">
    <location>
        <begin position="40"/>
        <end position="72"/>
    </location>
</feature>
<dbReference type="GO" id="GO:0008270">
    <property type="term" value="F:zinc ion binding"/>
    <property type="evidence" value="ECO:0007669"/>
    <property type="project" value="InterPro"/>
</dbReference>
<sequence length="130" mass="14184">MPRVEFTKATQRAALERAAGQCEGTLSDGTRCPTELQVGRYQFDHVIPTEISADASLDNCAVLCRACHAAKTVTDQGVIARNRRVRDRHAGITDPHRQPLPGGKKSPFKRLIGGGVALRATGQRLDRNPR</sequence>
<dbReference type="AlphaFoldDB" id="A0A2U8VQG4"/>
<keyword evidence="3" id="KW-0540">Nuclease</keyword>
<dbReference type="InterPro" id="IPR003615">
    <property type="entry name" value="HNH_nuc"/>
</dbReference>
<accession>A0A2U8VQG4</accession>
<evidence type="ECO:0000313" key="4">
    <source>
        <dbReference type="Proteomes" id="UP000246058"/>
    </source>
</evidence>
<feature type="compositionally biased region" description="Basic and acidic residues" evidence="1">
    <location>
        <begin position="88"/>
        <end position="97"/>
    </location>
</feature>
<dbReference type="GO" id="GO:0004519">
    <property type="term" value="F:endonuclease activity"/>
    <property type="evidence" value="ECO:0007669"/>
    <property type="project" value="UniProtKB-KW"/>
</dbReference>
<evidence type="ECO:0000313" key="3">
    <source>
        <dbReference type="EMBL" id="AWN35750.1"/>
    </source>
</evidence>
<dbReference type="Gene3D" id="1.10.30.50">
    <property type="match status" value="1"/>
</dbReference>